<dbReference type="SUPFAM" id="SSF56300">
    <property type="entry name" value="Metallo-dependent phosphatases"/>
    <property type="match status" value="1"/>
</dbReference>
<dbReference type="AlphaFoldDB" id="A0A1G7KEL1"/>
<proteinExistence type="predicted"/>
<evidence type="ECO:0000256" key="1">
    <source>
        <dbReference type="SAM" id="Phobius"/>
    </source>
</evidence>
<feature type="transmembrane region" description="Helical" evidence="1">
    <location>
        <begin position="12"/>
        <end position="30"/>
    </location>
</feature>
<dbReference type="RefSeq" id="WP_074539190.1">
    <property type="nucleotide sequence ID" value="NZ_FNBD01000012.1"/>
</dbReference>
<organism evidence="3 4">
    <name type="scientific">Cellulophaga baltica</name>
    <dbReference type="NCBI Taxonomy" id="76594"/>
    <lineage>
        <taxon>Bacteria</taxon>
        <taxon>Pseudomonadati</taxon>
        <taxon>Bacteroidota</taxon>
        <taxon>Flavobacteriia</taxon>
        <taxon>Flavobacteriales</taxon>
        <taxon>Flavobacteriaceae</taxon>
        <taxon>Cellulophaga</taxon>
    </lineage>
</organism>
<gene>
    <name evidence="3" type="ORF">SAMN04487992_11285</name>
</gene>
<protein>
    <recommendedName>
        <fullName evidence="2">Calcineurin-like phosphoesterase domain-containing protein</fullName>
    </recommendedName>
</protein>
<keyword evidence="1" id="KW-0472">Membrane</keyword>
<dbReference type="Gene3D" id="3.60.21.10">
    <property type="match status" value="1"/>
</dbReference>
<dbReference type="InterPro" id="IPR029052">
    <property type="entry name" value="Metallo-depent_PP-like"/>
</dbReference>
<dbReference type="PANTHER" id="PTHR31302">
    <property type="entry name" value="TRANSMEMBRANE PROTEIN WITH METALLOPHOSPHOESTERASE DOMAIN-RELATED"/>
    <property type="match status" value="1"/>
</dbReference>
<evidence type="ECO:0000259" key="2">
    <source>
        <dbReference type="Pfam" id="PF00149"/>
    </source>
</evidence>
<dbReference type="Pfam" id="PF00149">
    <property type="entry name" value="Metallophos"/>
    <property type="match status" value="1"/>
</dbReference>
<dbReference type="InterPro" id="IPR051158">
    <property type="entry name" value="Metallophosphoesterase_sf"/>
</dbReference>
<feature type="domain" description="Calcineurin-like phosphoesterase" evidence="2">
    <location>
        <begin position="50"/>
        <end position="217"/>
    </location>
</feature>
<keyword evidence="1" id="KW-1133">Transmembrane helix</keyword>
<sequence length="274" mass="31399">MHIKRRVFIKNLILGFLGLIGFIYLDSFWIEKYIIDWNTHDLSDGAKHKIKIIQLSDLHLKEIKYFHKTIAEKINTEKPDIVVFTGDTISRKNTYHILEQFLKLIDPEIFKIAILGNKEYDAKVAMPLFKATFKKYNGIVLINENYAFLKDKRVINIIGIDDFLRGSSNFKTAIHHIDTQLDTIVLNHCPAYTDVIDALNSEENLKIKVVLSGHTHGGQITFFGIPFYTPGGSGDYVKGWYQKTTTKMYVSKGIGTTALPIRFFARAEASIFYV</sequence>
<dbReference type="GO" id="GO:0016787">
    <property type="term" value="F:hydrolase activity"/>
    <property type="evidence" value="ECO:0007669"/>
    <property type="project" value="InterPro"/>
</dbReference>
<evidence type="ECO:0000313" key="3">
    <source>
        <dbReference type="EMBL" id="SDF35637.1"/>
    </source>
</evidence>
<reference evidence="4" key="1">
    <citation type="submission" date="2016-10" db="EMBL/GenBank/DDBJ databases">
        <authorList>
            <person name="Varghese N."/>
            <person name="Submissions S."/>
        </authorList>
    </citation>
    <scope>NUCLEOTIDE SEQUENCE [LARGE SCALE GENOMIC DNA]</scope>
    <source>
        <strain evidence="4">DSM 24729</strain>
    </source>
</reference>
<dbReference type="InterPro" id="IPR004843">
    <property type="entry name" value="Calcineurin-like_PHP"/>
</dbReference>
<name>A0A1G7KEL1_9FLAO</name>
<evidence type="ECO:0000313" key="4">
    <source>
        <dbReference type="Proteomes" id="UP000182114"/>
    </source>
</evidence>
<keyword evidence="4" id="KW-1185">Reference proteome</keyword>
<dbReference type="PANTHER" id="PTHR31302:SF0">
    <property type="entry name" value="TRANSMEMBRANE PROTEIN WITH METALLOPHOSPHOESTERASE DOMAIN"/>
    <property type="match status" value="1"/>
</dbReference>
<dbReference type="EMBL" id="FNBD01000012">
    <property type="protein sequence ID" value="SDF35637.1"/>
    <property type="molecule type" value="Genomic_DNA"/>
</dbReference>
<dbReference type="eggNOG" id="COG1408">
    <property type="taxonomic scope" value="Bacteria"/>
</dbReference>
<keyword evidence="1" id="KW-0812">Transmembrane</keyword>
<accession>A0A1G7KEL1</accession>
<dbReference type="Proteomes" id="UP000182114">
    <property type="component" value="Unassembled WGS sequence"/>
</dbReference>